<evidence type="ECO:0000256" key="1">
    <source>
        <dbReference type="PROSITE-ProRule" id="PRU00108"/>
    </source>
</evidence>
<reference evidence="5" key="1">
    <citation type="journal article" date="2023" name="Front. Mar. Sci.">
        <title>A new Merluccius polli reference genome to investigate the effects of global change in West African waters.</title>
        <authorList>
            <person name="Mateo J.L."/>
            <person name="Blanco-Fernandez C."/>
            <person name="Garcia-Vazquez E."/>
            <person name="Machado-Schiaffino G."/>
        </authorList>
    </citation>
    <scope>NUCLEOTIDE SEQUENCE</scope>
    <source>
        <strain evidence="5">C29</strain>
        <tissue evidence="5">Fin</tissue>
    </source>
</reference>
<name>A0AA47M3D0_MERPO</name>
<dbReference type="PROSITE" id="PS50071">
    <property type="entry name" value="HOMEOBOX_2"/>
    <property type="match status" value="1"/>
</dbReference>
<feature type="region of interest" description="Disordered" evidence="3">
    <location>
        <begin position="279"/>
        <end position="340"/>
    </location>
</feature>
<dbReference type="SMART" id="SM00389">
    <property type="entry name" value="HOX"/>
    <property type="match status" value="1"/>
</dbReference>
<feature type="compositionally biased region" description="Basic and acidic residues" evidence="3">
    <location>
        <begin position="614"/>
        <end position="633"/>
    </location>
</feature>
<evidence type="ECO:0000313" key="6">
    <source>
        <dbReference type="Proteomes" id="UP001174136"/>
    </source>
</evidence>
<keyword evidence="1 2" id="KW-0539">Nucleus</keyword>
<evidence type="ECO:0000259" key="4">
    <source>
        <dbReference type="PROSITE" id="PS50071"/>
    </source>
</evidence>
<feature type="region of interest" description="Disordered" evidence="3">
    <location>
        <begin position="24"/>
        <end position="48"/>
    </location>
</feature>
<feature type="DNA-binding region" description="Homeobox" evidence="1">
    <location>
        <begin position="46"/>
        <end position="105"/>
    </location>
</feature>
<feature type="compositionally biased region" description="Basic and acidic residues" evidence="3">
    <location>
        <begin position="103"/>
        <end position="116"/>
    </location>
</feature>
<dbReference type="SUPFAM" id="SSF46689">
    <property type="entry name" value="Homeodomain-like"/>
    <property type="match status" value="1"/>
</dbReference>
<dbReference type="AlphaFoldDB" id="A0AA47M3D0"/>
<dbReference type="GO" id="GO:0005634">
    <property type="term" value="C:nucleus"/>
    <property type="evidence" value="ECO:0007669"/>
    <property type="project" value="UniProtKB-SubCell"/>
</dbReference>
<evidence type="ECO:0000256" key="2">
    <source>
        <dbReference type="RuleBase" id="RU000682"/>
    </source>
</evidence>
<dbReference type="GO" id="GO:0000978">
    <property type="term" value="F:RNA polymerase II cis-regulatory region sequence-specific DNA binding"/>
    <property type="evidence" value="ECO:0007669"/>
    <property type="project" value="TreeGrafter"/>
</dbReference>
<feature type="compositionally biased region" description="Polar residues" evidence="3">
    <location>
        <begin position="428"/>
        <end position="440"/>
    </location>
</feature>
<dbReference type="Proteomes" id="UP001174136">
    <property type="component" value="Unassembled WGS sequence"/>
</dbReference>
<dbReference type="InterPro" id="IPR001356">
    <property type="entry name" value="HD"/>
</dbReference>
<feature type="region of interest" description="Disordered" evidence="3">
    <location>
        <begin position="411"/>
        <end position="515"/>
    </location>
</feature>
<comment type="subcellular location">
    <subcellularLocation>
        <location evidence="1 2">Nucleus</location>
    </subcellularLocation>
</comment>
<organism evidence="5 6">
    <name type="scientific">Merluccius polli</name>
    <name type="common">Benguela hake</name>
    <name type="synonym">Merluccius cadenati</name>
    <dbReference type="NCBI Taxonomy" id="89951"/>
    <lineage>
        <taxon>Eukaryota</taxon>
        <taxon>Metazoa</taxon>
        <taxon>Chordata</taxon>
        <taxon>Craniata</taxon>
        <taxon>Vertebrata</taxon>
        <taxon>Euteleostomi</taxon>
        <taxon>Actinopterygii</taxon>
        <taxon>Neopterygii</taxon>
        <taxon>Teleostei</taxon>
        <taxon>Neoteleostei</taxon>
        <taxon>Acanthomorphata</taxon>
        <taxon>Zeiogadaria</taxon>
        <taxon>Gadariae</taxon>
        <taxon>Gadiformes</taxon>
        <taxon>Gadoidei</taxon>
        <taxon>Merlucciidae</taxon>
        <taxon>Merluccius</taxon>
    </lineage>
</organism>
<evidence type="ECO:0000313" key="5">
    <source>
        <dbReference type="EMBL" id="KAK0132833.1"/>
    </source>
</evidence>
<dbReference type="EMBL" id="JAOPHQ010006088">
    <property type="protein sequence ID" value="KAK0132833.1"/>
    <property type="molecule type" value="Genomic_DNA"/>
</dbReference>
<dbReference type="Pfam" id="PF00046">
    <property type="entry name" value="Homeodomain"/>
    <property type="match status" value="1"/>
</dbReference>
<dbReference type="InterPro" id="IPR042988">
    <property type="entry name" value="NOBOX"/>
</dbReference>
<feature type="domain" description="Homeobox" evidence="4">
    <location>
        <begin position="44"/>
        <end position="104"/>
    </location>
</feature>
<feature type="compositionally biased region" description="Polar residues" evidence="3">
    <location>
        <begin position="117"/>
        <end position="132"/>
    </location>
</feature>
<sequence>MAQVGYTRRSIRYSARGRRRPMVLPLLPDLDPGEPADPALQPTAGKKKTRTLYNTDQLEHLESLFQDDHYPDAEKRKVIATSVGVTPQRIMVWFQNRRAKWRKMERSATGKGENKQSRVGCSSSSSIALQHTNPSLSARVALPKKGAGYLSGHPAASAAPSHASAAPAFSMPPGQALPNYGALMASLSSQSQPGPMDMGQSQPPSQGVSSSEYNPPTMHSPPPLQRASLPLFATAYNPNPTPPLLNTPAHTPPLFLEALEGSAFLAHLDYPGRETLPPDTSSLFDYCGQQNNSNSSSNNNNNNNSSYSYQLQPSYSSGQPQRLAYLTPSPYFTPNPPESNPTSYLTFGPGAGSNGVVTYAAGGHAYFQSHTNPGQILLQPAGHHGGTPAYQSYSWGNILAQPAVVQRAQCPASYSGGHPQSGAAGTLLPTSSFFPLNPQRSSSSSSHTQTHTATSTNNNNNNSIAAVIPHMPPTGLQAPRHKANDGPQLHKPTALAAQVSPASPESPPASSCGKIEYDSPHNIHSHFHSLPATPRPAELCLCWCWQNGLKPNSRAITAIDCSAMPRTAILELASFTLGAVTAALLLLSLNVDSVEGSGPCDTRTTNTHCVAGGRRPETREQRAETRRRPESGN</sequence>
<keyword evidence="1 2" id="KW-0371">Homeobox</keyword>
<feature type="region of interest" description="Disordered" evidence="3">
    <location>
        <begin position="103"/>
        <end position="132"/>
    </location>
</feature>
<accession>A0AA47M3D0</accession>
<proteinExistence type="predicted"/>
<keyword evidence="6" id="KW-1185">Reference proteome</keyword>
<feature type="region of interest" description="Disordered" evidence="3">
    <location>
        <begin position="186"/>
        <end position="226"/>
    </location>
</feature>
<evidence type="ECO:0000256" key="3">
    <source>
        <dbReference type="SAM" id="MobiDB-lite"/>
    </source>
</evidence>
<feature type="compositionally biased region" description="Low complexity" evidence="3">
    <location>
        <begin position="496"/>
        <end position="511"/>
    </location>
</feature>
<keyword evidence="1 2" id="KW-0238">DNA-binding</keyword>
<feature type="compositionally biased region" description="Low complexity" evidence="3">
    <location>
        <begin position="289"/>
        <end position="317"/>
    </location>
</feature>
<dbReference type="Gene3D" id="1.10.10.60">
    <property type="entry name" value="Homeodomain-like"/>
    <property type="match status" value="1"/>
</dbReference>
<feature type="compositionally biased region" description="Low complexity" evidence="3">
    <location>
        <begin position="199"/>
        <end position="211"/>
    </location>
</feature>
<dbReference type="PANTHER" id="PTHR47060:SF1">
    <property type="entry name" value="HOMEOBOX PROTEIN NOBOX"/>
    <property type="match status" value="1"/>
</dbReference>
<gene>
    <name evidence="5" type="primary">Nobox</name>
    <name evidence="5" type="ORF">N1851_032057</name>
</gene>
<dbReference type="InterPro" id="IPR009057">
    <property type="entry name" value="Homeodomain-like_sf"/>
</dbReference>
<protein>
    <submittedName>
        <fullName evidence="5">Homeobox protein NOBOX</fullName>
    </submittedName>
</protein>
<dbReference type="PANTHER" id="PTHR47060">
    <property type="entry name" value="HOMEOBOX PROTEIN NOBOX"/>
    <property type="match status" value="1"/>
</dbReference>
<feature type="region of interest" description="Disordered" evidence="3">
    <location>
        <begin position="596"/>
        <end position="633"/>
    </location>
</feature>
<dbReference type="GO" id="GO:0000981">
    <property type="term" value="F:DNA-binding transcription factor activity, RNA polymerase II-specific"/>
    <property type="evidence" value="ECO:0007669"/>
    <property type="project" value="TreeGrafter"/>
</dbReference>
<dbReference type="CDD" id="cd00086">
    <property type="entry name" value="homeodomain"/>
    <property type="match status" value="1"/>
</dbReference>
<feature type="compositionally biased region" description="Low complexity" evidence="3">
    <location>
        <begin position="441"/>
        <end position="463"/>
    </location>
</feature>
<comment type="caution">
    <text evidence="5">The sequence shown here is derived from an EMBL/GenBank/DDBJ whole genome shotgun (WGS) entry which is preliminary data.</text>
</comment>